<comment type="caution">
    <text evidence="1">The sequence shown here is derived from an EMBL/GenBank/DDBJ whole genome shotgun (WGS) entry which is preliminary data.</text>
</comment>
<keyword evidence="2" id="KW-1185">Reference proteome</keyword>
<dbReference type="EMBL" id="CM042044">
    <property type="protein sequence ID" value="KAI3688331.1"/>
    <property type="molecule type" value="Genomic_DNA"/>
</dbReference>
<name>A0ACB8YT87_9ASTR</name>
<sequence length="428" mass="47779">MASTPLLTLFLSVLFTLNSFPAPSFSCQPHQKQALLHLKSTLAAFINSSPDLDSWNMTSDCCSWQRVYCTETGTVGELNLSSLVPPRGINLVPLYSDVLTPLFHIRSLVALDISSNSLVGEIPGDGFGNLTKLVYLDMHENRFSGSIPSQIWRLVNLLYLDMSFNLLEEKLGPELGSLRNLTTLWLKRNRFHGLIPPQLFELGSLQSLDLSDNQLEGVLSPEVGKLQNLEYLILKANFLFGKIPEEIGNLIKLREFSLQNNKFFGRIPSSIVNLKKLEALDLSENSLSMQIPNSIGTLPNVTAVDLSDNTLTGPIPSSMQNMSKLIILRLHNNMLDGEITTWLFKIITLMELFIGGKGNNLIWNNEAKIVPNCNLMLLSMSSCNISGQIPEWISSQKDMRFLDLSNNKLVGRFPDVLADRKLEIIIMS</sequence>
<accession>A0ACB8YT87</accession>
<reference evidence="2" key="1">
    <citation type="journal article" date="2022" name="Mol. Ecol. Resour.">
        <title>The genomes of chicory, endive, great burdock and yacon provide insights into Asteraceae palaeo-polyploidization history and plant inulin production.</title>
        <authorList>
            <person name="Fan W."/>
            <person name="Wang S."/>
            <person name="Wang H."/>
            <person name="Wang A."/>
            <person name="Jiang F."/>
            <person name="Liu H."/>
            <person name="Zhao H."/>
            <person name="Xu D."/>
            <person name="Zhang Y."/>
        </authorList>
    </citation>
    <scope>NUCLEOTIDE SEQUENCE [LARGE SCALE GENOMIC DNA]</scope>
    <source>
        <strain evidence="2">cv. Yunnan</strain>
    </source>
</reference>
<gene>
    <name evidence="1" type="ORF">L1987_82043</name>
</gene>
<organism evidence="1 2">
    <name type="scientific">Smallanthus sonchifolius</name>
    <dbReference type="NCBI Taxonomy" id="185202"/>
    <lineage>
        <taxon>Eukaryota</taxon>
        <taxon>Viridiplantae</taxon>
        <taxon>Streptophyta</taxon>
        <taxon>Embryophyta</taxon>
        <taxon>Tracheophyta</taxon>
        <taxon>Spermatophyta</taxon>
        <taxon>Magnoliopsida</taxon>
        <taxon>eudicotyledons</taxon>
        <taxon>Gunneridae</taxon>
        <taxon>Pentapetalae</taxon>
        <taxon>asterids</taxon>
        <taxon>campanulids</taxon>
        <taxon>Asterales</taxon>
        <taxon>Asteraceae</taxon>
        <taxon>Asteroideae</taxon>
        <taxon>Heliantheae alliance</taxon>
        <taxon>Millerieae</taxon>
        <taxon>Smallanthus</taxon>
    </lineage>
</organism>
<evidence type="ECO:0000313" key="2">
    <source>
        <dbReference type="Proteomes" id="UP001056120"/>
    </source>
</evidence>
<proteinExistence type="predicted"/>
<reference evidence="1 2" key="2">
    <citation type="journal article" date="2022" name="Mol. Ecol. Resour.">
        <title>The genomes of chicory, endive, great burdock and yacon provide insights into Asteraceae paleo-polyploidization history and plant inulin production.</title>
        <authorList>
            <person name="Fan W."/>
            <person name="Wang S."/>
            <person name="Wang H."/>
            <person name="Wang A."/>
            <person name="Jiang F."/>
            <person name="Liu H."/>
            <person name="Zhao H."/>
            <person name="Xu D."/>
            <person name="Zhang Y."/>
        </authorList>
    </citation>
    <scope>NUCLEOTIDE SEQUENCE [LARGE SCALE GENOMIC DNA]</scope>
    <source>
        <strain evidence="2">cv. Yunnan</strain>
        <tissue evidence="1">Leaves</tissue>
    </source>
</reference>
<dbReference type="Proteomes" id="UP001056120">
    <property type="component" value="Linkage Group LG27"/>
</dbReference>
<protein>
    <submittedName>
        <fullName evidence="1">Uncharacterized protein</fullName>
    </submittedName>
</protein>
<evidence type="ECO:0000313" key="1">
    <source>
        <dbReference type="EMBL" id="KAI3688331.1"/>
    </source>
</evidence>